<feature type="region of interest" description="Disordered" evidence="1">
    <location>
        <begin position="42"/>
        <end position="84"/>
    </location>
</feature>
<evidence type="ECO:0000256" key="1">
    <source>
        <dbReference type="SAM" id="MobiDB-lite"/>
    </source>
</evidence>
<protein>
    <submittedName>
        <fullName evidence="2">Uncharacterized protein</fullName>
    </submittedName>
</protein>
<dbReference type="AlphaFoldDB" id="A0A2B4RBT0"/>
<dbReference type="Proteomes" id="UP000225706">
    <property type="component" value="Unassembled WGS sequence"/>
</dbReference>
<proteinExistence type="predicted"/>
<reference evidence="3" key="1">
    <citation type="journal article" date="2017" name="bioRxiv">
        <title>Comparative analysis of the genomes of Stylophora pistillata and Acropora digitifera provides evidence for extensive differences between species of corals.</title>
        <authorList>
            <person name="Voolstra C.R."/>
            <person name="Li Y."/>
            <person name="Liew Y.J."/>
            <person name="Baumgarten S."/>
            <person name="Zoccola D."/>
            <person name="Flot J.-F."/>
            <person name="Tambutte S."/>
            <person name="Allemand D."/>
            <person name="Aranda M."/>
        </authorList>
    </citation>
    <scope>NUCLEOTIDE SEQUENCE [LARGE SCALE GENOMIC DNA]</scope>
</reference>
<name>A0A2B4RBT0_STYPI</name>
<keyword evidence="3" id="KW-1185">Reference proteome</keyword>
<comment type="caution">
    <text evidence="2">The sequence shown here is derived from an EMBL/GenBank/DDBJ whole genome shotgun (WGS) entry which is preliminary data.</text>
</comment>
<organism evidence="2 3">
    <name type="scientific">Stylophora pistillata</name>
    <name type="common">Smooth cauliflower coral</name>
    <dbReference type="NCBI Taxonomy" id="50429"/>
    <lineage>
        <taxon>Eukaryota</taxon>
        <taxon>Metazoa</taxon>
        <taxon>Cnidaria</taxon>
        <taxon>Anthozoa</taxon>
        <taxon>Hexacorallia</taxon>
        <taxon>Scleractinia</taxon>
        <taxon>Astrocoeniina</taxon>
        <taxon>Pocilloporidae</taxon>
        <taxon>Stylophora</taxon>
    </lineage>
</organism>
<sequence length="84" mass="9909">MRRGRYAPEWIKLAYIQSTLWESRNKWKTSDSNKMALEEIEQRQLDSSKLTQPPAEYMSLKRGKREDRKAQSEGPVADYTPLHP</sequence>
<dbReference type="EMBL" id="LSMT01000917">
    <property type="protein sequence ID" value="PFX13682.1"/>
    <property type="molecule type" value="Genomic_DNA"/>
</dbReference>
<evidence type="ECO:0000313" key="2">
    <source>
        <dbReference type="EMBL" id="PFX13682.1"/>
    </source>
</evidence>
<gene>
    <name evidence="2" type="ORF">AWC38_SpisGene22219</name>
</gene>
<accession>A0A2B4RBT0</accession>
<evidence type="ECO:0000313" key="3">
    <source>
        <dbReference type="Proteomes" id="UP000225706"/>
    </source>
</evidence>